<feature type="region of interest" description="Disordered" evidence="1">
    <location>
        <begin position="100"/>
        <end position="137"/>
    </location>
</feature>
<feature type="domain" description="Retrovirus-related Pol polyprotein from transposon TNT 1-94-like beta-barrel" evidence="2">
    <location>
        <begin position="158"/>
        <end position="238"/>
    </location>
</feature>
<evidence type="ECO:0000256" key="1">
    <source>
        <dbReference type="SAM" id="MobiDB-lite"/>
    </source>
</evidence>
<dbReference type="EMBL" id="JAGHQM010000203">
    <property type="protein sequence ID" value="KAH0563435.1"/>
    <property type="molecule type" value="Genomic_DNA"/>
</dbReference>
<dbReference type="Pfam" id="PF22936">
    <property type="entry name" value="Pol_BBD"/>
    <property type="match status" value="1"/>
</dbReference>
<evidence type="ECO:0000313" key="4">
    <source>
        <dbReference type="Proteomes" id="UP000750711"/>
    </source>
</evidence>
<dbReference type="InterPro" id="IPR054722">
    <property type="entry name" value="PolX-like_BBD"/>
</dbReference>
<accession>A0A9P8LFS5</accession>
<reference evidence="3" key="1">
    <citation type="submission" date="2021-03" db="EMBL/GenBank/DDBJ databases">
        <title>Comparative genomics and phylogenomic investigation of the class Geoglossomycetes provide insights into ecological specialization and systematics.</title>
        <authorList>
            <person name="Melie T."/>
            <person name="Pirro S."/>
            <person name="Miller A.N."/>
            <person name="Quandt A."/>
        </authorList>
    </citation>
    <scope>NUCLEOTIDE SEQUENCE</scope>
    <source>
        <strain evidence="3">CAQ_001_2017</strain>
    </source>
</reference>
<sequence>MPEDDLKTILDTLEQLYGIRGNAARFYRFKDLVTTSLDGCSSVTAYINSLKLHFKQLDELDSVLPKWVLVSLILFGLGDTYDSYIVNTVSAIRTTTPKLNDLHLKKQPEKSSESSKEKKDGKKENSSKNEKPEQKNKKRDELVDLIAYVDPASEPACIFDLGVLYHMYNNKDLFTKFMPAQRTVRVANSSSMPIRGTGTVQFIWETQAGTTYEVVLSEVLYTLELYTNLLAYNALAKKSIYATLAPTGTTIWKNSIQIGYCIRRNGLMFLKTLSLIDGDIATALIMNADSSCLESVCGMLLLRRF</sequence>
<evidence type="ECO:0000259" key="2">
    <source>
        <dbReference type="Pfam" id="PF22936"/>
    </source>
</evidence>
<proteinExistence type="predicted"/>
<dbReference type="Proteomes" id="UP000750711">
    <property type="component" value="Unassembled WGS sequence"/>
</dbReference>
<name>A0A9P8LFS5_9PEZI</name>
<keyword evidence="4" id="KW-1185">Reference proteome</keyword>
<evidence type="ECO:0000313" key="3">
    <source>
        <dbReference type="EMBL" id="KAH0563435.1"/>
    </source>
</evidence>
<organism evidence="3 4">
    <name type="scientific">Trichoglossum hirsutum</name>
    <dbReference type="NCBI Taxonomy" id="265104"/>
    <lineage>
        <taxon>Eukaryota</taxon>
        <taxon>Fungi</taxon>
        <taxon>Dikarya</taxon>
        <taxon>Ascomycota</taxon>
        <taxon>Pezizomycotina</taxon>
        <taxon>Geoglossomycetes</taxon>
        <taxon>Geoglossales</taxon>
        <taxon>Geoglossaceae</taxon>
        <taxon>Trichoglossum</taxon>
    </lineage>
</organism>
<protein>
    <recommendedName>
        <fullName evidence="2">Retrovirus-related Pol polyprotein from transposon TNT 1-94-like beta-barrel domain-containing protein</fullName>
    </recommendedName>
</protein>
<dbReference type="AlphaFoldDB" id="A0A9P8LFS5"/>
<gene>
    <name evidence="3" type="ORF">GP486_001996</name>
</gene>
<comment type="caution">
    <text evidence="3">The sequence shown here is derived from an EMBL/GenBank/DDBJ whole genome shotgun (WGS) entry which is preliminary data.</text>
</comment>